<dbReference type="Proteomes" id="UP000280696">
    <property type="component" value="Unassembled WGS sequence"/>
</dbReference>
<name>A0A3A9AFL3_9FIRM</name>
<sequence>MVIHMKNFDNTKNAGEEDYEVMRGDVSGSDKSNPDKLNFAENLQYLRKQKDITQEQLAEQLEVSRQSVSKWESGQSYPEMEKLLQLCGMFRCNMDILLRGDVRSIFTEDVYGYDKFQNKFNKLVAGGVGLILLGLGIMLLLSGAGMSEMLCGAIFWSFLIIAVLIFIVMGLQKDRFCQKNPVIEDFYIEEEKERAYRNFTVRIAVGVGIILTDVLFCMVFGEKVEIIPDPALAERAESALMGIFLLMIAVAVTILVYGGLDKEKYNIKGYNEEANPSPEKKKRNALIGKLCACIMLVAVIIYLILNLVVNFGMAWIAFVIGGILCGMVAVALSKSSGSDQG</sequence>
<dbReference type="EMBL" id="RAYQ01000015">
    <property type="protein sequence ID" value="RKI90312.1"/>
    <property type="molecule type" value="Genomic_DNA"/>
</dbReference>
<dbReference type="Pfam" id="PF01381">
    <property type="entry name" value="HTH_3"/>
    <property type="match status" value="1"/>
</dbReference>
<protein>
    <submittedName>
        <fullName evidence="4">XRE family transcriptional regulator</fullName>
    </submittedName>
</protein>
<dbReference type="PROSITE" id="PS50943">
    <property type="entry name" value="HTH_CROC1"/>
    <property type="match status" value="1"/>
</dbReference>
<dbReference type="InterPro" id="IPR001387">
    <property type="entry name" value="Cro/C1-type_HTH"/>
</dbReference>
<dbReference type="GO" id="GO:0003677">
    <property type="term" value="F:DNA binding"/>
    <property type="evidence" value="ECO:0007669"/>
    <property type="project" value="UniProtKB-KW"/>
</dbReference>
<keyword evidence="2" id="KW-0472">Membrane</keyword>
<feature type="transmembrane region" description="Helical" evidence="2">
    <location>
        <begin position="199"/>
        <end position="221"/>
    </location>
</feature>
<dbReference type="Gene3D" id="1.10.260.40">
    <property type="entry name" value="lambda repressor-like DNA-binding domains"/>
    <property type="match status" value="1"/>
</dbReference>
<dbReference type="RefSeq" id="WP_120470984.1">
    <property type="nucleotide sequence ID" value="NZ_CATAJS010000002.1"/>
</dbReference>
<evidence type="ECO:0000256" key="2">
    <source>
        <dbReference type="SAM" id="Phobius"/>
    </source>
</evidence>
<accession>A0A3A9AFL3</accession>
<reference evidence="4 5" key="1">
    <citation type="submission" date="2018-09" db="EMBL/GenBank/DDBJ databases">
        <title>Murine metabolic-syndrome-specific gut microbial biobank.</title>
        <authorList>
            <person name="Liu C."/>
        </authorList>
    </citation>
    <scope>NUCLEOTIDE SEQUENCE [LARGE SCALE GENOMIC DNA]</scope>
    <source>
        <strain evidence="4 5">0.1xD8-82</strain>
    </source>
</reference>
<keyword evidence="2" id="KW-0812">Transmembrane</keyword>
<keyword evidence="5" id="KW-1185">Reference proteome</keyword>
<dbReference type="InterPro" id="IPR046283">
    <property type="entry name" value="DUF6320"/>
</dbReference>
<feature type="transmembrane region" description="Helical" evidence="2">
    <location>
        <begin position="241"/>
        <end position="260"/>
    </location>
</feature>
<dbReference type="SMART" id="SM00530">
    <property type="entry name" value="HTH_XRE"/>
    <property type="match status" value="1"/>
</dbReference>
<evidence type="ECO:0000313" key="4">
    <source>
        <dbReference type="EMBL" id="RKI90312.1"/>
    </source>
</evidence>
<dbReference type="PANTHER" id="PTHR46558:SF13">
    <property type="entry name" value="HTH-TYPE TRANSCRIPTIONAL REGULATOR IMMR"/>
    <property type="match status" value="1"/>
</dbReference>
<dbReference type="PANTHER" id="PTHR46558">
    <property type="entry name" value="TRACRIPTIONAL REGULATORY PROTEIN-RELATED-RELATED"/>
    <property type="match status" value="1"/>
</dbReference>
<dbReference type="AlphaFoldDB" id="A0A3A9AFL3"/>
<feature type="transmembrane region" description="Helical" evidence="2">
    <location>
        <begin position="286"/>
        <end position="305"/>
    </location>
</feature>
<feature type="domain" description="HTH cro/C1-type" evidence="3">
    <location>
        <begin position="43"/>
        <end position="97"/>
    </location>
</feature>
<feature type="transmembrane region" description="Helical" evidence="2">
    <location>
        <begin position="153"/>
        <end position="171"/>
    </location>
</feature>
<feature type="transmembrane region" description="Helical" evidence="2">
    <location>
        <begin position="311"/>
        <end position="332"/>
    </location>
</feature>
<dbReference type="SUPFAM" id="SSF47413">
    <property type="entry name" value="lambda repressor-like DNA-binding domains"/>
    <property type="match status" value="1"/>
</dbReference>
<proteinExistence type="predicted"/>
<evidence type="ECO:0000313" key="5">
    <source>
        <dbReference type="Proteomes" id="UP000280696"/>
    </source>
</evidence>
<keyword evidence="1" id="KW-0238">DNA-binding</keyword>
<dbReference type="Pfam" id="PF19845">
    <property type="entry name" value="DUF6320"/>
    <property type="match status" value="1"/>
</dbReference>
<dbReference type="InterPro" id="IPR010982">
    <property type="entry name" value="Lambda_DNA-bd_dom_sf"/>
</dbReference>
<dbReference type="CDD" id="cd00093">
    <property type="entry name" value="HTH_XRE"/>
    <property type="match status" value="1"/>
</dbReference>
<evidence type="ECO:0000259" key="3">
    <source>
        <dbReference type="PROSITE" id="PS50943"/>
    </source>
</evidence>
<organism evidence="4 5">
    <name type="scientific">Parablautia intestinalis</name>
    <dbReference type="NCBI Taxonomy" id="2320100"/>
    <lineage>
        <taxon>Bacteria</taxon>
        <taxon>Bacillati</taxon>
        <taxon>Bacillota</taxon>
        <taxon>Clostridia</taxon>
        <taxon>Lachnospirales</taxon>
        <taxon>Lachnospiraceae</taxon>
        <taxon>Parablautia</taxon>
    </lineage>
</organism>
<gene>
    <name evidence="4" type="ORF">D7V94_14450</name>
</gene>
<dbReference type="OrthoDB" id="9801008at2"/>
<feature type="transmembrane region" description="Helical" evidence="2">
    <location>
        <begin position="123"/>
        <end position="141"/>
    </location>
</feature>
<comment type="caution">
    <text evidence="4">The sequence shown here is derived from an EMBL/GenBank/DDBJ whole genome shotgun (WGS) entry which is preliminary data.</text>
</comment>
<evidence type="ECO:0000256" key="1">
    <source>
        <dbReference type="ARBA" id="ARBA00023125"/>
    </source>
</evidence>
<keyword evidence="2" id="KW-1133">Transmembrane helix</keyword>